<dbReference type="SUPFAM" id="SSF54060">
    <property type="entry name" value="His-Me finger endonucleases"/>
    <property type="match status" value="1"/>
</dbReference>
<dbReference type="InterPro" id="IPR003615">
    <property type="entry name" value="HNH_nuc"/>
</dbReference>
<comment type="caution">
    <text evidence="2">The sequence shown here is derived from an EMBL/GenBank/DDBJ whole genome shotgun (WGS) entry which is preliminary data.</text>
</comment>
<evidence type="ECO:0000313" key="2">
    <source>
        <dbReference type="EMBL" id="KAK8866921.1"/>
    </source>
</evidence>
<dbReference type="Proteomes" id="UP001470230">
    <property type="component" value="Unassembled WGS sequence"/>
</dbReference>
<sequence>MATIEFVPLKDFENDYEILSQYPFTIRKKDKHYVISVYNNHAGYPTLHINGYPRFKHVLIAKQFIPNDDPDNKVEVDHINHDKNDYHLDNLRWVSKSMNQKNKASYKGIAIKYHDSIPDDAIAVKDYGKHQFEDYYFYNDKFYFYNGKQYKEMHINEDKRGSLYITIYNIHNKRVNVFYSQFKKIYNLI</sequence>
<organism evidence="2 3">
    <name type="scientific">Tritrichomonas musculus</name>
    <dbReference type="NCBI Taxonomy" id="1915356"/>
    <lineage>
        <taxon>Eukaryota</taxon>
        <taxon>Metamonada</taxon>
        <taxon>Parabasalia</taxon>
        <taxon>Tritrichomonadida</taxon>
        <taxon>Tritrichomonadidae</taxon>
        <taxon>Tritrichomonas</taxon>
    </lineage>
</organism>
<protein>
    <recommendedName>
        <fullName evidence="1">HNH nuclease domain-containing protein</fullName>
    </recommendedName>
</protein>
<gene>
    <name evidence="2" type="ORF">M9Y10_009890</name>
</gene>
<feature type="domain" description="HNH nuclease" evidence="1">
    <location>
        <begin position="54"/>
        <end position="100"/>
    </location>
</feature>
<name>A0ABR2IRR4_9EUKA</name>
<evidence type="ECO:0000313" key="3">
    <source>
        <dbReference type="Proteomes" id="UP001470230"/>
    </source>
</evidence>
<dbReference type="InterPro" id="IPR044925">
    <property type="entry name" value="His-Me_finger_sf"/>
</dbReference>
<reference evidence="2 3" key="1">
    <citation type="submission" date="2024-04" db="EMBL/GenBank/DDBJ databases">
        <title>Tritrichomonas musculus Genome.</title>
        <authorList>
            <person name="Alves-Ferreira E."/>
            <person name="Grigg M."/>
            <person name="Lorenzi H."/>
            <person name="Galac M."/>
        </authorList>
    </citation>
    <scope>NUCLEOTIDE SEQUENCE [LARGE SCALE GENOMIC DNA]</scope>
    <source>
        <strain evidence="2 3">EAF2021</strain>
    </source>
</reference>
<evidence type="ECO:0000259" key="1">
    <source>
        <dbReference type="Pfam" id="PF13392"/>
    </source>
</evidence>
<dbReference type="Pfam" id="PF13392">
    <property type="entry name" value="HNH_3"/>
    <property type="match status" value="1"/>
</dbReference>
<keyword evidence="3" id="KW-1185">Reference proteome</keyword>
<accession>A0ABR2IRR4</accession>
<dbReference type="Gene3D" id="3.90.75.20">
    <property type="match status" value="1"/>
</dbReference>
<proteinExistence type="predicted"/>
<dbReference type="EMBL" id="JAPFFF010000015">
    <property type="protein sequence ID" value="KAK8866921.1"/>
    <property type="molecule type" value="Genomic_DNA"/>
</dbReference>